<dbReference type="EnsemblBacteria" id="CAF27128">
    <property type="protein sequence ID" value="CAF27128"/>
    <property type="gene ID" value="BH03170"/>
</dbReference>
<dbReference type="AlphaFoldDB" id="A0A0H3LXH6"/>
<accession>A0A0H3LXH6</accession>
<accession>A0A0K8IXY6</accession>
<name>A0A0H3LXH6_BARHE</name>
<organism evidence="1 2">
    <name type="scientific">Bartonella henselae (strain ATCC 49882 / DSM 28221 / CCUG 30454 / Houston 1)</name>
    <name type="common">Rochalimaea henselae</name>
    <dbReference type="NCBI Taxonomy" id="283166"/>
    <lineage>
        <taxon>Bacteria</taxon>
        <taxon>Pseudomonadati</taxon>
        <taxon>Pseudomonadota</taxon>
        <taxon>Alphaproteobacteria</taxon>
        <taxon>Hyphomicrobiales</taxon>
        <taxon>Bartonellaceae</taxon>
        <taxon>Bartonella</taxon>
    </lineage>
</organism>
<gene>
    <name evidence="1" type="primary">gp26</name>
    <name evidence="1" type="ordered locus">BH03170</name>
</gene>
<dbReference type="InterPro" id="IPR014507">
    <property type="entry name" value="Baseplate_assembly_J_pred"/>
</dbReference>
<dbReference type="GeneID" id="92984980"/>
<dbReference type="PaxDb" id="283166-BH03170"/>
<dbReference type="RefSeq" id="WP_011180259.1">
    <property type="nucleotide sequence ID" value="NC_005956.1"/>
</dbReference>
<protein>
    <submittedName>
        <fullName evidence="1">Phage protein gp26</fullName>
    </submittedName>
</protein>
<proteinExistence type="predicted"/>
<dbReference type="Proteomes" id="UP000000421">
    <property type="component" value="Chromosome"/>
</dbReference>
<reference evidence="1 2" key="1">
    <citation type="journal article" date="2004" name="Proc. Natl. Acad. Sci. U.S.A.">
        <title>The louse-borne human pathogen Bartonella quintana is a genomic derivative of the zoonotic agent Bartonella henselae.</title>
        <authorList>
            <person name="Alsmark U.C.M."/>
            <person name="Frank A.C."/>
            <person name="Karlberg E.O."/>
            <person name="Legault B.-A."/>
            <person name="Ardell D.H."/>
            <person name="Canbaeck B."/>
            <person name="Eriksson A.-S."/>
            <person name="Naeslund A.K."/>
            <person name="Handley S.A."/>
            <person name="Huvet M."/>
            <person name="La Scola B."/>
            <person name="Holmberg M."/>
            <person name="Andersson S.G.E."/>
        </authorList>
    </citation>
    <scope>NUCLEOTIDE SEQUENCE [LARGE SCALE GENOMIC DNA]</scope>
    <source>
        <strain evidence="2">ATCC 49882 / DSM 28221 / CCUG 30454 / Houston 1</strain>
    </source>
</reference>
<dbReference type="EMBL" id="BX897699">
    <property type="protein sequence ID" value="CAF27128.1"/>
    <property type="molecule type" value="Genomic_DNA"/>
</dbReference>
<dbReference type="KEGG" id="bhe:BH03170"/>
<dbReference type="eggNOG" id="COG3948">
    <property type="taxonomic scope" value="Bacteria"/>
</dbReference>
<evidence type="ECO:0000313" key="2">
    <source>
        <dbReference type="Proteomes" id="UP000000421"/>
    </source>
</evidence>
<dbReference type="PIRSF" id="PIRSF020481">
    <property type="entry name" value="BAP"/>
    <property type="match status" value="1"/>
</dbReference>
<dbReference type="OrthoDB" id="9793802at2"/>
<sequence>MSRALAKPEIITELSFEEIRAAVLTHLKELLPEYTFLESDPAVKVIEAFSYRELLLRQRINEAARNNILDFATGESLDALGNWHGIARIEGESDERYRERVQLHARGGNGSGTEPYYKLIALTADSRVKDAIIYRKGKDPTIYVAIFGNNEEGTASEDLLQTVSQALHRKNIIMTNDTIIVHAAVKKVLDLEADVWLLPEASLKILTTMEANLRTAWKQEQAIGRELSLSWWVSKLMIPGVQKVIAIAPTKDSVVCDEEILSIGKITLNFKGRAR</sequence>
<evidence type="ECO:0000313" key="1">
    <source>
        <dbReference type="EMBL" id="CAF27128.1"/>
    </source>
</evidence>
<keyword evidence="2" id="KW-1185">Reference proteome</keyword>